<dbReference type="Proteomes" id="UP000654345">
    <property type="component" value="Unassembled WGS sequence"/>
</dbReference>
<protein>
    <submittedName>
        <fullName evidence="1">Uncharacterized protein</fullName>
    </submittedName>
</protein>
<evidence type="ECO:0000313" key="2">
    <source>
        <dbReference type="Proteomes" id="UP000654345"/>
    </source>
</evidence>
<keyword evidence="2" id="KW-1185">Reference proteome</keyword>
<reference evidence="1 2" key="1">
    <citation type="journal article" date="2021" name="Int. J. Syst. Evol. Microbiol.">
        <title>Reticulibacter mediterranei gen. nov., sp. nov., within the new family Reticulibacteraceae fam. nov., and Ktedonospora formicarum gen. nov., sp. nov., Ktedonobacter robiniae sp. nov., Dictyobacter formicarum sp. nov. and Dictyobacter arantiisoli sp. nov., belonging to the class Ktedonobacteria.</title>
        <authorList>
            <person name="Yabe S."/>
            <person name="Zheng Y."/>
            <person name="Wang C.M."/>
            <person name="Sakai Y."/>
            <person name="Abe K."/>
            <person name="Yokota A."/>
            <person name="Donadio S."/>
            <person name="Cavaletti L."/>
            <person name="Monciardini P."/>
        </authorList>
    </citation>
    <scope>NUCLEOTIDE SEQUENCE [LARGE SCALE GENOMIC DNA]</scope>
    <source>
        <strain evidence="1 2">SOSP1-30</strain>
    </source>
</reference>
<accession>A0ABQ3V188</accession>
<gene>
    <name evidence="1" type="ORF">KSB_71580</name>
</gene>
<sequence>MRLKKTNESVILFSMIMWEEEELTALARQGCEWVRFSSMGKQQRILGKIHTKSLEIQLEQGIEIQDRQMVVLGPVESSRGEVKKM</sequence>
<dbReference type="EMBL" id="BNJG01000003">
    <property type="protein sequence ID" value="GHO58683.1"/>
    <property type="molecule type" value="Genomic_DNA"/>
</dbReference>
<organism evidence="1 2">
    <name type="scientific">Ktedonobacter robiniae</name>
    <dbReference type="NCBI Taxonomy" id="2778365"/>
    <lineage>
        <taxon>Bacteria</taxon>
        <taxon>Bacillati</taxon>
        <taxon>Chloroflexota</taxon>
        <taxon>Ktedonobacteria</taxon>
        <taxon>Ktedonobacterales</taxon>
        <taxon>Ktedonobacteraceae</taxon>
        <taxon>Ktedonobacter</taxon>
    </lineage>
</organism>
<comment type="caution">
    <text evidence="1">The sequence shown here is derived from an EMBL/GenBank/DDBJ whole genome shotgun (WGS) entry which is preliminary data.</text>
</comment>
<name>A0ABQ3V188_9CHLR</name>
<dbReference type="RefSeq" id="WP_201374935.1">
    <property type="nucleotide sequence ID" value="NZ_BNJG01000003.1"/>
</dbReference>
<evidence type="ECO:0000313" key="1">
    <source>
        <dbReference type="EMBL" id="GHO58683.1"/>
    </source>
</evidence>
<proteinExistence type="predicted"/>